<evidence type="ECO:0000313" key="6">
    <source>
        <dbReference type="Proteomes" id="UP000524535"/>
    </source>
</evidence>
<evidence type="ECO:0000313" key="5">
    <source>
        <dbReference type="Proteomes" id="UP000520770"/>
    </source>
</evidence>
<evidence type="ECO:0000313" key="7">
    <source>
        <dbReference type="Proteomes" id="UP000576087"/>
    </source>
</evidence>
<dbReference type="EMBL" id="JACIGW010000002">
    <property type="protein sequence ID" value="MBB4348361.1"/>
    <property type="molecule type" value="Genomic_DNA"/>
</dbReference>
<proteinExistence type="predicted"/>
<evidence type="ECO:0000259" key="1">
    <source>
        <dbReference type="Pfam" id="PF00535"/>
    </source>
</evidence>
<dbReference type="InterPro" id="IPR029044">
    <property type="entry name" value="Nucleotide-diphossugar_trans"/>
</dbReference>
<dbReference type="EMBL" id="JACIHM010000002">
    <property type="protein sequence ID" value="MBB4446288.1"/>
    <property type="molecule type" value="Genomic_DNA"/>
</dbReference>
<comment type="caution">
    <text evidence="2">The sequence shown here is derived from an EMBL/GenBank/DDBJ whole genome shotgun (WGS) entry which is preliminary data.</text>
</comment>
<accession>A0A7W6WPQ2</accession>
<evidence type="ECO:0000313" key="3">
    <source>
        <dbReference type="EMBL" id="MBB4411597.1"/>
    </source>
</evidence>
<dbReference type="EMBL" id="JACIGY010000002">
    <property type="protein sequence ID" value="MBB4411597.1"/>
    <property type="molecule type" value="Genomic_DNA"/>
</dbReference>
<dbReference type="GO" id="GO:0016740">
    <property type="term" value="F:transferase activity"/>
    <property type="evidence" value="ECO:0007669"/>
    <property type="project" value="UniProtKB-KW"/>
</dbReference>
<evidence type="ECO:0000313" key="2">
    <source>
        <dbReference type="EMBL" id="MBB4348361.1"/>
    </source>
</evidence>
<dbReference type="SUPFAM" id="SSF53448">
    <property type="entry name" value="Nucleotide-diphospho-sugar transferases"/>
    <property type="match status" value="1"/>
</dbReference>
<evidence type="ECO:0000313" key="4">
    <source>
        <dbReference type="EMBL" id="MBB4446288.1"/>
    </source>
</evidence>
<dbReference type="Gene3D" id="3.90.550.10">
    <property type="entry name" value="Spore Coat Polysaccharide Biosynthesis Protein SpsA, Chain A"/>
    <property type="match status" value="1"/>
</dbReference>
<feature type="domain" description="Glycosyltransferase 2-like" evidence="1">
    <location>
        <begin position="35"/>
        <end position="133"/>
    </location>
</feature>
<dbReference type="RefSeq" id="WP_246435929.1">
    <property type="nucleotide sequence ID" value="NZ_JACIGW010000002.1"/>
</dbReference>
<dbReference type="Pfam" id="PF00535">
    <property type="entry name" value="Glycos_transf_2"/>
    <property type="match status" value="1"/>
</dbReference>
<reference evidence="5 6" key="1">
    <citation type="submission" date="2020-08" db="EMBL/GenBank/DDBJ databases">
        <title>Genomic Encyclopedia of Type Strains, Phase IV (KMG-V): Genome sequencing to study the core and pangenomes of soil and plant-associated prokaryotes.</title>
        <authorList>
            <person name="Whitman W."/>
        </authorList>
    </citation>
    <scope>NUCLEOTIDE SEQUENCE [LARGE SCALE GENOMIC DNA]</scope>
    <source>
        <strain evidence="3 6">SEMIA 444</strain>
        <strain evidence="2 5">SEMIA 448</strain>
        <strain evidence="4 7">SEMIA 452</strain>
    </source>
</reference>
<dbReference type="PANTHER" id="PTHR43685:SF11">
    <property type="entry name" value="GLYCOSYLTRANSFERASE TAGX-RELATED"/>
    <property type="match status" value="1"/>
</dbReference>
<dbReference type="Proteomes" id="UP000576087">
    <property type="component" value="Unassembled WGS sequence"/>
</dbReference>
<dbReference type="Proteomes" id="UP000520770">
    <property type="component" value="Unassembled WGS sequence"/>
</dbReference>
<dbReference type="CDD" id="cd00761">
    <property type="entry name" value="Glyco_tranf_GTA_type"/>
    <property type="match status" value="1"/>
</dbReference>
<organism evidence="2 5">
    <name type="scientific">Aliirhizobium cellulosilyticum</name>
    <dbReference type="NCBI Taxonomy" id="393664"/>
    <lineage>
        <taxon>Bacteria</taxon>
        <taxon>Pseudomonadati</taxon>
        <taxon>Pseudomonadota</taxon>
        <taxon>Alphaproteobacteria</taxon>
        <taxon>Hyphomicrobiales</taxon>
        <taxon>Rhizobiaceae</taxon>
        <taxon>Aliirhizobium</taxon>
    </lineage>
</organism>
<name>A0A7W6WPQ2_9HYPH</name>
<sequence length="363" mass="41181">MTDDIALKTLESMVAGRGKNISMDTRGAGSPKLAVIVTCWNYADYVTDAIESVLRQGRRDCELVVIDDGSTDNSWDEICRTGVRAYHIENAGQRLACLRGLQETTAPFVLFLDADDELLPGALTEVLWHLDKDVAKLQFPLLRMDARRRIMSGPVPPLSDFRERELLVREVLKTGYYTSPPTSGNVFRRDVCQLIEGADYERAVDGVILFVAPFMGDIISLSRPLGLYRVHDRNDSGFSSELNPIPLKREAERFEHRLEHLRSLLDKTGLGSRLVTANRAYFHQERSFYLAIANSARVGLRQLLFLLSLLWTYPYSAKVKLSMTVFFALTFMLSSERAKRVINYRLQAHSRSAMGLIRAIFRR</sequence>
<dbReference type="InterPro" id="IPR001173">
    <property type="entry name" value="Glyco_trans_2-like"/>
</dbReference>
<keyword evidence="2" id="KW-0808">Transferase</keyword>
<dbReference type="InterPro" id="IPR050834">
    <property type="entry name" value="Glycosyltransf_2"/>
</dbReference>
<protein>
    <submittedName>
        <fullName evidence="2">Glycosyltransferase involved in cell wall biosynthesis</fullName>
    </submittedName>
</protein>
<dbReference type="AlphaFoldDB" id="A0A7W6WPQ2"/>
<dbReference type="PANTHER" id="PTHR43685">
    <property type="entry name" value="GLYCOSYLTRANSFERASE"/>
    <property type="match status" value="1"/>
</dbReference>
<dbReference type="Proteomes" id="UP000524535">
    <property type="component" value="Unassembled WGS sequence"/>
</dbReference>
<gene>
    <name evidence="3" type="ORF">GGE31_002102</name>
    <name evidence="2" type="ORF">GGE33_002103</name>
    <name evidence="4" type="ORF">GGE35_002104</name>
</gene>
<keyword evidence="6" id="KW-1185">Reference proteome</keyword>